<feature type="region of interest" description="Disordered" evidence="1">
    <location>
        <begin position="503"/>
        <end position="534"/>
    </location>
</feature>
<proteinExistence type="predicted"/>
<evidence type="ECO:0000256" key="1">
    <source>
        <dbReference type="SAM" id="MobiDB-lite"/>
    </source>
</evidence>
<accession>A0A7S1EPC3</accession>
<name>A0A7S1EPC3_9RHOD</name>
<reference evidence="2" key="1">
    <citation type="submission" date="2021-01" db="EMBL/GenBank/DDBJ databases">
        <authorList>
            <person name="Corre E."/>
            <person name="Pelletier E."/>
            <person name="Niang G."/>
            <person name="Scheremetjew M."/>
            <person name="Finn R."/>
            <person name="Kale V."/>
            <person name="Holt S."/>
            <person name="Cochrane G."/>
            <person name="Meng A."/>
            <person name="Brown T."/>
            <person name="Cohen L."/>
        </authorList>
    </citation>
    <scope>NUCLEOTIDE SEQUENCE</scope>
    <source>
        <strain evidence="2">CCMP3278</strain>
    </source>
</reference>
<evidence type="ECO:0000313" key="2">
    <source>
        <dbReference type="EMBL" id="CAD8815950.1"/>
    </source>
</evidence>
<sequence>MEGFIGGLLYTKERCWCVGFDSGVVGSTSSSCRNRSNKYVRDPQLIRVKNEGRKGNSSRIQVRAVAGDPGLFGNYKRKTMPASPRTVAALAIAVCAAYIDALKSIYVRMVSYDDLVEQPYYYQQAPNSHWNRRTNVTYTETPSESAYSSKWTADTHYEDTKIDEYPSTGISSSHQTVLEDRWARRSSVDDIKEQYSYSDMVESLFGDSNKSSGSVARGMQTGMDSFSGRSELSEVAEEPACHSEVAKYLGHFEMLRKTLEQARGSLDNGDHYEVNMIQNAEEMLEELRLGLVCLSVQLDVLRQIELASSKISSYFESVSQLVNVTNPLGELLEYLTNLMHQIDNSVQTLSTGAQEVSNSASIGYSSEHSLDDAEEAAVVHVVLRLRNELDLLIQDLTLLQSSPTSYSSTLGQRQRLFEYIGAQGPAASFRLKNCSQYAADTISMVVSSRSATMSSIIAKISASVEDIVRTLQAKEEMMNQSSMRDQFYTGMYDQLDRTRARSRGRSMRLYATETPAEGSNDGERISDGEDEFDSTSIDELEKRRIRRRKDRLRKKILSDREQNGSDDFDPDFISDEVLDSEVSEIALEAVNLKLIAQQEMLKATVARAQLGIDTQSLISEPGQSLDILKKEMSVGQSELQAGLARAEAEAAPAEKLAKRKEAALADVLATIESDEQLQQQLTQKLETLLKSAS</sequence>
<dbReference type="EMBL" id="HBFP01000453">
    <property type="protein sequence ID" value="CAD8815950.1"/>
    <property type="molecule type" value="Transcribed_RNA"/>
</dbReference>
<organism evidence="2">
    <name type="scientific">Timspurckia oligopyrenoides</name>
    <dbReference type="NCBI Taxonomy" id="708627"/>
    <lineage>
        <taxon>Eukaryota</taxon>
        <taxon>Rhodophyta</taxon>
        <taxon>Bangiophyceae</taxon>
        <taxon>Porphyridiales</taxon>
        <taxon>Porphyridiaceae</taxon>
        <taxon>Timspurckia</taxon>
    </lineage>
</organism>
<dbReference type="AlphaFoldDB" id="A0A7S1EPC3"/>
<gene>
    <name evidence="2" type="ORF">TOLI1172_LOCUS338</name>
</gene>
<protein>
    <submittedName>
        <fullName evidence="2">Uncharacterized protein</fullName>
    </submittedName>
</protein>